<dbReference type="SUPFAM" id="SSF56112">
    <property type="entry name" value="Protein kinase-like (PK-like)"/>
    <property type="match status" value="1"/>
</dbReference>
<protein>
    <recommendedName>
        <fullName evidence="3">Aminoglycoside phosphotransferase domain-containing protein</fullName>
    </recommendedName>
</protein>
<proteinExistence type="predicted"/>
<dbReference type="EMBL" id="KN880730">
    <property type="protein sequence ID" value="KIY62992.1"/>
    <property type="molecule type" value="Genomic_DNA"/>
</dbReference>
<evidence type="ECO:0008006" key="3">
    <source>
        <dbReference type="Google" id="ProtNLM"/>
    </source>
</evidence>
<evidence type="ECO:0000313" key="1">
    <source>
        <dbReference type="EMBL" id="KIY62992.1"/>
    </source>
</evidence>
<dbReference type="STRING" id="1314674.A0A0D7AXP0"/>
<dbReference type="AlphaFoldDB" id="A0A0D7AXP0"/>
<keyword evidence="2" id="KW-1185">Reference proteome</keyword>
<sequence length="309" mass="34279">MSILVEDDFEPINSHSKPILPSDASIVEQCNLAYAASMRADRRVYFSGMAIVGDHQRFWVKFGGNIRLCEARTQHYVALRCVDADAPVRVPAVYRFLQYKSKGYIIMDFIDGRICTYKDAQAVGAAVSFLITIPAPVDQPGPGPIGGGTICHDFFVDRRSSFAYPTVKLLESHVNGILTHERRPQRVDLTPELEAYGLRLCLSDTNCGNFMVLNSDNQIGGNDDDKKIIVALDFDASCFLPISFFELAIHHPDPFTRSIKPFVVRPLSTQAQALDIASFSLVKYQTDKVGLPAELRKLIPAGSPWAPKN</sequence>
<gene>
    <name evidence="1" type="ORF">CYLTODRAFT_403861</name>
</gene>
<organism evidence="1 2">
    <name type="scientific">Cylindrobasidium torrendii FP15055 ss-10</name>
    <dbReference type="NCBI Taxonomy" id="1314674"/>
    <lineage>
        <taxon>Eukaryota</taxon>
        <taxon>Fungi</taxon>
        <taxon>Dikarya</taxon>
        <taxon>Basidiomycota</taxon>
        <taxon>Agaricomycotina</taxon>
        <taxon>Agaricomycetes</taxon>
        <taxon>Agaricomycetidae</taxon>
        <taxon>Agaricales</taxon>
        <taxon>Marasmiineae</taxon>
        <taxon>Physalacriaceae</taxon>
        <taxon>Cylindrobasidium</taxon>
    </lineage>
</organism>
<dbReference type="InterPro" id="IPR011009">
    <property type="entry name" value="Kinase-like_dom_sf"/>
</dbReference>
<accession>A0A0D7AXP0</accession>
<reference evidence="1 2" key="1">
    <citation type="journal article" date="2015" name="Fungal Genet. Biol.">
        <title>Evolution of novel wood decay mechanisms in Agaricales revealed by the genome sequences of Fistulina hepatica and Cylindrobasidium torrendii.</title>
        <authorList>
            <person name="Floudas D."/>
            <person name="Held B.W."/>
            <person name="Riley R."/>
            <person name="Nagy L.G."/>
            <person name="Koehler G."/>
            <person name="Ransdell A.S."/>
            <person name="Younus H."/>
            <person name="Chow J."/>
            <person name="Chiniquy J."/>
            <person name="Lipzen A."/>
            <person name="Tritt A."/>
            <person name="Sun H."/>
            <person name="Haridas S."/>
            <person name="LaButti K."/>
            <person name="Ohm R.A."/>
            <person name="Kues U."/>
            <person name="Blanchette R.A."/>
            <person name="Grigoriev I.V."/>
            <person name="Minto R.E."/>
            <person name="Hibbett D.S."/>
        </authorList>
    </citation>
    <scope>NUCLEOTIDE SEQUENCE [LARGE SCALE GENOMIC DNA]</scope>
    <source>
        <strain evidence="1 2">FP15055 ss-10</strain>
    </source>
</reference>
<dbReference type="Proteomes" id="UP000054007">
    <property type="component" value="Unassembled WGS sequence"/>
</dbReference>
<evidence type="ECO:0000313" key="2">
    <source>
        <dbReference type="Proteomes" id="UP000054007"/>
    </source>
</evidence>
<name>A0A0D7AXP0_9AGAR</name>
<dbReference type="OrthoDB" id="3250044at2759"/>